<proteinExistence type="predicted"/>
<keyword evidence="3" id="KW-0809">Transit peptide</keyword>
<dbReference type="CDD" id="cd02000">
    <property type="entry name" value="TPP_E1_PDC_ADC_BCADC"/>
    <property type="match status" value="1"/>
</dbReference>
<reference evidence="7" key="1">
    <citation type="journal article" date="2012" name="Nature">
        <title>The oyster genome reveals stress adaptation and complexity of shell formation.</title>
        <authorList>
            <person name="Zhang G."/>
            <person name="Fang X."/>
            <person name="Guo X."/>
            <person name="Li L."/>
            <person name="Luo R."/>
            <person name="Xu F."/>
            <person name="Yang P."/>
            <person name="Zhang L."/>
            <person name="Wang X."/>
            <person name="Qi H."/>
            <person name="Xiong Z."/>
            <person name="Que H."/>
            <person name="Xie Y."/>
            <person name="Holland P.W."/>
            <person name="Paps J."/>
            <person name="Zhu Y."/>
            <person name="Wu F."/>
            <person name="Chen Y."/>
            <person name="Wang J."/>
            <person name="Peng C."/>
            <person name="Meng J."/>
            <person name="Yang L."/>
            <person name="Liu J."/>
            <person name="Wen B."/>
            <person name="Zhang N."/>
            <person name="Huang Z."/>
            <person name="Zhu Q."/>
            <person name="Feng Y."/>
            <person name="Mount A."/>
            <person name="Hedgecock D."/>
            <person name="Xu Z."/>
            <person name="Liu Y."/>
            <person name="Domazet-Loso T."/>
            <person name="Du Y."/>
            <person name="Sun X."/>
            <person name="Zhang S."/>
            <person name="Liu B."/>
            <person name="Cheng P."/>
            <person name="Jiang X."/>
            <person name="Li J."/>
            <person name="Fan D."/>
            <person name="Wang W."/>
            <person name="Fu W."/>
            <person name="Wang T."/>
            <person name="Wang B."/>
            <person name="Zhang J."/>
            <person name="Peng Z."/>
            <person name="Li Y."/>
            <person name="Li N."/>
            <person name="Wang J."/>
            <person name="Chen M."/>
            <person name="He Y."/>
            <person name="Tan F."/>
            <person name="Song X."/>
            <person name="Zheng Q."/>
            <person name="Huang R."/>
            <person name="Yang H."/>
            <person name="Du X."/>
            <person name="Chen L."/>
            <person name="Yang M."/>
            <person name="Gaffney P.M."/>
            <person name="Wang S."/>
            <person name="Luo L."/>
            <person name="She Z."/>
            <person name="Ming Y."/>
            <person name="Huang W."/>
            <person name="Zhang S."/>
            <person name="Huang B."/>
            <person name="Zhang Y."/>
            <person name="Qu T."/>
            <person name="Ni P."/>
            <person name="Miao G."/>
            <person name="Wang J."/>
            <person name="Wang Q."/>
            <person name="Steinberg C.E."/>
            <person name="Wang H."/>
            <person name="Li N."/>
            <person name="Qian L."/>
            <person name="Zhang G."/>
            <person name="Li Y."/>
            <person name="Yang H."/>
            <person name="Liu X."/>
            <person name="Wang J."/>
            <person name="Yin Y."/>
            <person name="Wang J."/>
        </authorList>
    </citation>
    <scope>NUCLEOTIDE SEQUENCE [LARGE SCALE GENOMIC DNA]</scope>
    <source>
        <strain evidence="7">05x7-T-G4-1.051#20</strain>
    </source>
</reference>
<feature type="domain" description="Dehydrogenase E1 component" evidence="6">
    <location>
        <begin position="36"/>
        <end position="291"/>
    </location>
</feature>
<dbReference type="InterPro" id="IPR001017">
    <property type="entry name" value="DH_E1"/>
</dbReference>
<dbReference type="PANTHER" id="PTHR11516:SF60">
    <property type="entry name" value="PYRUVATE DEHYDROGENASE E1 COMPONENT SUBUNIT ALPHA"/>
    <property type="match status" value="1"/>
</dbReference>
<evidence type="ECO:0000256" key="3">
    <source>
        <dbReference type="ARBA" id="ARBA00022946"/>
    </source>
</evidence>
<evidence type="ECO:0000256" key="1">
    <source>
        <dbReference type="ARBA" id="ARBA00001964"/>
    </source>
</evidence>
<dbReference type="EC" id="1.2.4.1" evidence="2"/>
<dbReference type="AlphaFoldDB" id="K1Q4Q8"/>
<organism evidence="7">
    <name type="scientific">Magallana gigas</name>
    <name type="common">Pacific oyster</name>
    <name type="synonym">Crassostrea gigas</name>
    <dbReference type="NCBI Taxonomy" id="29159"/>
    <lineage>
        <taxon>Eukaryota</taxon>
        <taxon>Metazoa</taxon>
        <taxon>Spiralia</taxon>
        <taxon>Lophotrochozoa</taxon>
        <taxon>Mollusca</taxon>
        <taxon>Bivalvia</taxon>
        <taxon>Autobranchia</taxon>
        <taxon>Pteriomorphia</taxon>
        <taxon>Ostreida</taxon>
        <taxon>Ostreoidea</taxon>
        <taxon>Ostreidae</taxon>
        <taxon>Magallana</taxon>
    </lineage>
</organism>
<dbReference type="FunCoup" id="K1Q4Q8">
    <property type="interactions" value="519"/>
</dbReference>
<accession>K1Q4Q8</accession>
<dbReference type="FunFam" id="3.40.50.970:FF:000013">
    <property type="entry name" value="Pyruvate dehydrogenase E1 component subunit alpha"/>
    <property type="match status" value="1"/>
</dbReference>
<keyword evidence="5" id="KW-0786">Thiamine pyrophosphate</keyword>
<dbReference type="GO" id="GO:0006086">
    <property type="term" value="P:pyruvate decarboxylation to acetyl-CoA"/>
    <property type="evidence" value="ECO:0007669"/>
    <property type="project" value="TreeGrafter"/>
</dbReference>
<evidence type="ECO:0000259" key="6">
    <source>
        <dbReference type="Pfam" id="PF00676"/>
    </source>
</evidence>
<name>K1Q4Q8_MAGGI</name>
<keyword evidence="7" id="KW-0670">Pyruvate</keyword>
<evidence type="ECO:0000256" key="2">
    <source>
        <dbReference type="ARBA" id="ARBA00012281"/>
    </source>
</evidence>
<dbReference type="SUPFAM" id="SSF52518">
    <property type="entry name" value="Thiamin diphosphate-binding fold (THDP-binding)"/>
    <property type="match status" value="1"/>
</dbReference>
<dbReference type="HOGENOM" id="CLU_029393_5_2_1"/>
<dbReference type="EMBL" id="JH816755">
    <property type="protein sequence ID" value="EKC31537.1"/>
    <property type="molecule type" value="Genomic_DNA"/>
</dbReference>
<evidence type="ECO:0000313" key="7">
    <source>
        <dbReference type="EMBL" id="EKC31537.1"/>
    </source>
</evidence>
<dbReference type="Pfam" id="PF00676">
    <property type="entry name" value="E1_dh"/>
    <property type="match status" value="1"/>
</dbReference>
<gene>
    <name evidence="7" type="ORF">CGI_10027648</name>
</gene>
<sequence length="371" mass="40787">MEAAITRDDAVITAYRAHGWTYVRGISVLGVLAELTGMESSITKDDAVITAYRAHGWTYVRGVAPHAILGELTGRASGCAKGKGGSMHMYTKNFYGGNGIVGAQVPLGAGIAFGLKYENKPNICVTLYGDGAANQGQLFEAYNMAKLWNLPCVFVCENNGYGMGTSVERASASTDYYSRGDYIPGMRIDGMDVLAVREATKFAREYALNNGPILIEAATYRYHGHSMSDPGTSYRAREEIKEMRETRDPITVFRRKILECSLVTPEELKKVDIEVDKEIDKAADQAKKDPEIPLGELYNNIYIHPDPDYTVRGCDPSIRPPPLEIVVCGIVKFHRGDKIHGLGRYSLSESVKSLASRFLLKYIKASDHGPP</sequence>
<dbReference type="InterPro" id="IPR050642">
    <property type="entry name" value="PDH_E1_Alpha_Subunit"/>
</dbReference>
<dbReference type="PANTHER" id="PTHR11516">
    <property type="entry name" value="PYRUVATE DEHYDROGENASE E1 COMPONENT, ALPHA SUBUNIT BACTERIAL AND ORGANELLAR"/>
    <property type="match status" value="1"/>
</dbReference>
<dbReference type="InParanoid" id="K1Q4Q8"/>
<protein>
    <recommendedName>
        <fullName evidence="2">pyruvate dehydrogenase (acetyl-transferring)</fullName>
        <ecNumber evidence="2">1.2.4.1</ecNumber>
    </recommendedName>
</protein>
<evidence type="ECO:0000256" key="4">
    <source>
        <dbReference type="ARBA" id="ARBA00023002"/>
    </source>
</evidence>
<evidence type="ECO:0000256" key="5">
    <source>
        <dbReference type="ARBA" id="ARBA00023052"/>
    </source>
</evidence>
<dbReference type="InterPro" id="IPR029061">
    <property type="entry name" value="THDP-binding"/>
</dbReference>
<comment type="cofactor">
    <cofactor evidence="1">
        <name>thiamine diphosphate</name>
        <dbReference type="ChEBI" id="CHEBI:58937"/>
    </cofactor>
</comment>
<keyword evidence="4" id="KW-0560">Oxidoreductase</keyword>
<dbReference type="Gene3D" id="3.40.50.970">
    <property type="match status" value="2"/>
</dbReference>
<dbReference type="GO" id="GO:0004739">
    <property type="term" value="F:pyruvate dehydrogenase (acetyl-transferring) activity"/>
    <property type="evidence" value="ECO:0007669"/>
    <property type="project" value="UniProtKB-EC"/>
</dbReference>